<dbReference type="OrthoDB" id="125587at2"/>
<dbReference type="InterPro" id="IPR036291">
    <property type="entry name" value="NAD(P)-bd_dom_sf"/>
</dbReference>
<sequence length="246" mass="26300">MPFEGKVAIVTGAGRGIGRAVARAYANAGARVVLSDLDPAGCEETAQGWPAGAFYIQICDVRRPEDTVALAEAAHQRFGRIDFLVNNAGIGIWKSPFDLSVEEWEDVLATNLRGAFLCSREAARVMRETGGGAIVNIASTRALMSEPGSEAYAASKGGIVALTHALAISLGPDRIRVNCISPGWIETGDYNALRPVDHQQHPCGRVGRPEDIARACLYLTDPDNDFVTGVNLVIDGGMTRKMIYVD</sequence>
<dbReference type="GO" id="GO:0016616">
    <property type="term" value="F:oxidoreductase activity, acting on the CH-OH group of donors, NAD or NADP as acceptor"/>
    <property type="evidence" value="ECO:0007669"/>
    <property type="project" value="TreeGrafter"/>
</dbReference>
<dbReference type="InterPro" id="IPR002347">
    <property type="entry name" value="SDR_fam"/>
</dbReference>
<organism evidence="3 4">
    <name type="scientific">Kyrpidia spormannii</name>
    <dbReference type="NCBI Taxonomy" id="2055160"/>
    <lineage>
        <taxon>Bacteria</taxon>
        <taxon>Bacillati</taxon>
        <taxon>Bacillota</taxon>
        <taxon>Bacilli</taxon>
        <taxon>Bacillales</taxon>
        <taxon>Alicyclobacillaceae</taxon>
        <taxon>Kyrpidia</taxon>
    </lineage>
</organism>
<dbReference type="InterPro" id="IPR020904">
    <property type="entry name" value="Sc_DH/Rdtase_CS"/>
</dbReference>
<evidence type="ECO:0000313" key="3">
    <source>
        <dbReference type="EMBL" id="ATY83768.1"/>
    </source>
</evidence>
<dbReference type="Gene3D" id="3.40.50.720">
    <property type="entry name" value="NAD(P)-binding Rossmann-like Domain"/>
    <property type="match status" value="1"/>
</dbReference>
<proteinExistence type="inferred from homology"/>
<evidence type="ECO:0000256" key="1">
    <source>
        <dbReference type="ARBA" id="ARBA00006484"/>
    </source>
</evidence>
<dbReference type="EMBL" id="CP024955">
    <property type="protein sequence ID" value="ATY83768.1"/>
    <property type="molecule type" value="Genomic_DNA"/>
</dbReference>
<gene>
    <name evidence="3" type="ORF">CVV65_01215</name>
</gene>
<dbReference type="PRINTS" id="PR00081">
    <property type="entry name" value="GDHRDH"/>
</dbReference>
<evidence type="ECO:0000256" key="2">
    <source>
        <dbReference type="ARBA" id="ARBA00023002"/>
    </source>
</evidence>
<dbReference type="FunFam" id="3.40.50.720:FF:000084">
    <property type="entry name" value="Short-chain dehydrogenase reductase"/>
    <property type="match status" value="1"/>
</dbReference>
<name>A0A2K8N2K6_9BACL</name>
<protein>
    <submittedName>
        <fullName evidence="3">3-ketoacyl-ACP reductase</fullName>
    </submittedName>
</protein>
<keyword evidence="4" id="KW-1185">Reference proteome</keyword>
<dbReference type="RefSeq" id="WP_100666607.1">
    <property type="nucleotide sequence ID" value="NZ_CP024955.1"/>
</dbReference>
<dbReference type="PANTHER" id="PTHR42760">
    <property type="entry name" value="SHORT-CHAIN DEHYDROGENASES/REDUCTASES FAMILY MEMBER"/>
    <property type="match status" value="1"/>
</dbReference>
<reference evidence="4" key="1">
    <citation type="submission" date="2017-11" db="EMBL/GenBank/DDBJ databases">
        <title>Complete Genome Sequence of Kyrpidia sp. Strain EA-1, a thermophilic, hydrogen-oxidizing Bacterium, isolated from the Azores.</title>
        <authorList>
            <person name="Reiner J.E."/>
            <person name="Lapp C.J."/>
            <person name="Bunk B."/>
            <person name="Gescher J."/>
        </authorList>
    </citation>
    <scope>NUCLEOTIDE SEQUENCE [LARGE SCALE GENOMIC DNA]</scope>
    <source>
        <strain evidence="4">EA-1</strain>
    </source>
</reference>
<dbReference type="Pfam" id="PF13561">
    <property type="entry name" value="adh_short_C2"/>
    <property type="match status" value="1"/>
</dbReference>
<keyword evidence="2" id="KW-0560">Oxidoreductase</keyword>
<evidence type="ECO:0000313" key="4">
    <source>
        <dbReference type="Proteomes" id="UP000231932"/>
    </source>
</evidence>
<dbReference type="KEGG" id="kyr:CVV65_01215"/>
<dbReference type="SUPFAM" id="SSF51735">
    <property type="entry name" value="NAD(P)-binding Rossmann-fold domains"/>
    <property type="match status" value="1"/>
</dbReference>
<dbReference type="Proteomes" id="UP000231932">
    <property type="component" value="Chromosome"/>
</dbReference>
<dbReference type="PROSITE" id="PS00061">
    <property type="entry name" value="ADH_SHORT"/>
    <property type="match status" value="1"/>
</dbReference>
<dbReference type="PRINTS" id="PR00080">
    <property type="entry name" value="SDRFAMILY"/>
</dbReference>
<accession>A0A2K8N2K6</accession>
<dbReference type="GO" id="GO:0008206">
    <property type="term" value="P:bile acid metabolic process"/>
    <property type="evidence" value="ECO:0007669"/>
    <property type="project" value="UniProtKB-ARBA"/>
</dbReference>
<dbReference type="AlphaFoldDB" id="A0A2K8N2K6"/>
<dbReference type="NCBIfam" id="NF005559">
    <property type="entry name" value="PRK07231.1"/>
    <property type="match status" value="1"/>
</dbReference>
<comment type="similarity">
    <text evidence="1">Belongs to the short-chain dehydrogenases/reductases (SDR) family.</text>
</comment>